<organism evidence="3 4">
    <name type="scientific">Streptomyces justiciae</name>
    <dbReference type="NCBI Taxonomy" id="2780140"/>
    <lineage>
        <taxon>Bacteria</taxon>
        <taxon>Bacillati</taxon>
        <taxon>Actinomycetota</taxon>
        <taxon>Actinomycetes</taxon>
        <taxon>Kitasatosporales</taxon>
        <taxon>Streptomycetaceae</taxon>
        <taxon>Streptomyces</taxon>
    </lineage>
</organism>
<evidence type="ECO:0000313" key="3">
    <source>
        <dbReference type="EMBL" id="MDT7844263.1"/>
    </source>
</evidence>
<dbReference type="InterPro" id="IPR051324">
    <property type="entry name" value="Stress/Tellurium_Resist"/>
</dbReference>
<proteinExistence type="predicted"/>
<dbReference type="PANTHER" id="PTHR32097">
    <property type="entry name" value="CAMP-BINDING PROTEIN 1-RELATED"/>
    <property type="match status" value="1"/>
</dbReference>
<evidence type="ECO:0000313" key="4">
    <source>
        <dbReference type="Proteomes" id="UP001257948"/>
    </source>
</evidence>
<feature type="compositionally biased region" description="Pro residues" evidence="1">
    <location>
        <begin position="324"/>
        <end position="341"/>
    </location>
</feature>
<accession>A0ABU3M0G4</accession>
<feature type="region of interest" description="Disordered" evidence="1">
    <location>
        <begin position="177"/>
        <end position="374"/>
    </location>
</feature>
<evidence type="ECO:0000259" key="2">
    <source>
        <dbReference type="Pfam" id="PF02342"/>
    </source>
</evidence>
<dbReference type="InterPro" id="IPR003325">
    <property type="entry name" value="TerD"/>
</dbReference>
<sequence>MAREFQRGHKAKVSDLTAGTDLYVGVQITGPGLSFDISCFGLDADERLSDDRYFVFFNQPKSPEESIQLLGAQAGDTESFRVTLDRIPAQIQKLSFTATIDGAGQMSQVAPGYLRIVAGGEEVARYSFNGSEFSTERAVMLGDFYLKDVWRFAAVGQGFDGGLEALLKNFGGEVMEEEAPAAPAPAPQQSQAGAAPGFAPPPQAAAAPAFGAPAPAPAPQPAQGFAPPPGATPPPAPAPAPQPAQGYAPPPGATPPPAPAPNVHAQPTIVAPMTPPGAAPVPPPPPAPAAPYGQPQQPYGQGAPGQTAPLPPGYGGQPQAPQAPHAPAPPPGYGQPTPPPGYGQQPPYGQVPGQQAPYGAPQGVPQGAPQAPGVAAALQQFKETPTGQRWTQQNKKMVRVDLGIGGQPVLARQGSMVLYQGKVDFSYKGAGFAGRIVGNATGQEMQLMRCTGQGQVFLAENSTMLHPIELQGDGICVSAENVLAFDESLQYEVRRIEGHGIPGGALFTMQFTGTGTIVVKTHGTPVVLPVTPTTFADANAVVAWSSAAQVIVSSQVRMRRNAYPGDTGESVNLQFRAAPGNFIVVQPYEI</sequence>
<dbReference type="Proteomes" id="UP001257948">
    <property type="component" value="Unassembled WGS sequence"/>
</dbReference>
<dbReference type="Gene3D" id="2.60.60.30">
    <property type="entry name" value="sav2460 like domains"/>
    <property type="match status" value="1"/>
</dbReference>
<feature type="compositionally biased region" description="Low complexity" evidence="1">
    <location>
        <begin position="204"/>
        <end position="213"/>
    </location>
</feature>
<dbReference type="RefSeq" id="WP_314203879.1">
    <property type="nucleotide sequence ID" value="NZ_JAVTLL010000018.1"/>
</dbReference>
<dbReference type="InterPro" id="IPR016031">
    <property type="entry name" value="Trp_RNA-bd_attenuator-like_dom"/>
</dbReference>
<protein>
    <submittedName>
        <fullName evidence="3">TerD family protein</fullName>
    </submittedName>
</protein>
<dbReference type="Pfam" id="PF02342">
    <property type="entry name" value="TerD"/>
    <property type="match status" value="1"/>
</dbReference>
<reference evidence="4" key="1">
    <citation type="submission" date="2023-07" db="EMBL/GenBank/DDBJ databases">
        <title>Draft genome sequence of the endophytic actinobacterium Streptomyces justiciae WPN32, a potential antibiotic producer.</title>
        <authorList>
            <person name="Yasawong M."/>
            <person name="Pana W."/>
            <person name="Ganta P."/>
            <person name="Santapan N."/>
            <person name="Songngamsuk T."/>
            <person name="Phatcharaharikarn M."/>
            <person name="Kerdtoob S."/>
            <person name="Nantapong N."/>
        </authorList>
    </citation>
    <scope>NUCLEOTIDE SEQUENCE [LARGE SCALE GENOMIC DNA]</scope>
    <source>
        <strain evidence="4">WPN32</strain>
    </source>
</reference>
<evidence type="ECO:0000256" key="1">
    <source>
        <dbReference type="SAM" id="MobiDB-lite"/>
    </source>
</evidence>
<feature type="compositionally biased region" description="Pro residues" evidence="1">
    <location>
        <begin position="214"/>
        <end position="260"/>
    </location>
</feature>
<dbReference type="CDD" id="cd06974">
    <property type="entry name" value="TerD_like"/>
    <property type="match status" value="1"/>
</dbReference>
<feature type="compositionally biased region" description="Low complexity" evidence="1">
    <location>
        <begin position="290"/>
        <end position="308"/>
    </location>
</feature>
<dbReference type="PANTHER" id="PTHR32097:SF3">
    <property type="entry name" value="TELLURITE RESISTANCE PROTEIN"/>
    <property type="match status" value="1"/>
</dbReference>
<dbReference type="InterPro" id="IPR002838">
    <property type="entry name" value="AIM24"/>
</dbReference>
<dbReference type="Gene3D" id="3.60.160.10">
    <property type="entry name" value="Mitochondrial biogenesis AIM24"/>
    <property type="match status" value="1"/>
</dbReference>
<dbReference type="Pfam" id="PF01987">
    <property type="entry name" value="AIM24"/>
    <property type="match status" value="1"/>
</dbReference>
<dbReference type="InterPro" id="IPR036983">
    <property type="entry name" value="AIM24_sf"/>
</dbReference>
<dbReference type="SUPFAM" id="SSF51219">
    <property type="entry name" value="TRAP-like"/>
    <property type="match status" value="1"/>
</dbReference>
<feature type="compositionally biased region" description="Pro residues" evidence="1">
    <location>
        <begin position="273"/>
        <end position="289"/>
    </location>
</feature>
<comment type="caution">
    <text evidence="3">The sequence shown here is derived from an EMBL/GenBank/DDBJ whole genome shotgun (WGS) entry which is preliminary data.</text>
</comment>
<dbReference type="EMBL" id="JAVTLL010000018">
    <property type="protein sequence ID" value="MDT7844263.1"/>
    <property type="molecule type" value="Genomic_DNA"/>
</dbReference>
<feature type="domain" description="TerD" evidence="2">
    <location>
        <begin position="1"/>
        <end position="170"/>
    </location>
</feature>
<feature type="compositionally biased region" description="Low complexity" evidence="1">
    <location>
        <begin position="342"/>
        <end position="374"/>
    </location>
</feature>
<gene>
    <name evidence="3" type="ORF">RQC66_26445</name>
</gene>
<feature type="compositionally biased region" description="Low complexity" evidence="1">
    <location>
        <begin position="187"/>
        <end position="197"/>
    </location>
</feature>
<name>A0ABU3M0G4_9ACTN</name>
<keyword evidence="4" id="KW-1185">Reference proteome</keyword>